<dbReference type="WBParaSite" id="SMUV_0000733601-mRNA-1">
    <property type="protein sequence ID" value="SMUV_0000733601-mRNA-1"/>
    <property type="gene ID" value="SMUV_0000733601"/>
</dbReference>
<dbReference type="Proteomes" id="UP000046393">
    <property type="component" value="Unplaced"/>
</dbReference>
<proteinExistence type="predicted"/>
<dbReference type="AlphaFoldDB" id="A0A0N5ARI5"/>
<protein>
    <submittedName>
        <fullName evidence="4">DMAP-interaction domain-containing protein</fullName>
    </submittedName>
</protein>
<sequence length="293" mass="32656">MGDIDINRLPLEVREHLAQLDLELSEGDITQKGYDKKRNILLAPYLKGQTNGTKVVASPSTKAYRRHQRRLTRDESRYHSGKEFISLKLALIVFCKIRAEAVQQALAECSKAKKERPKILQPIKRRGGNSFCERKNRTSDSSSDDESTLGSTGRSKQSGSIRSKDSREKLRKTRPSGSNSDFTKLLQPDVTSNAVTAGDTARVKKSVKNGHRNVHSEEVCALESTSGLGAEIIAPTTTCALNDSDLKDNVVYANTVNNYANQDGDQEYQNAIIRKEERFSGKWLAKRQMLDAV</sequence>
<keyword evidence="3" id="KW-1185">Reference proteome</keyword>
<evidence type="ECO:0000259" key="2">
    <source>
        <dbReference type="PROSITE" id="PS51912"/>
    </source>
</evidence>
<name>A0A0N5ARI5_9BILA</name>
<dbReference type="STRING" id="451379.A0A0N5ARI5"/>
<dbReference type="SMART" id="SM01137">
    <property type="entry name" value="DMAP_binding"/>
    <property type="match status" value="1"/>
</dbReference>
<dbReference type="PROSITE" id="PS51912">
    <property type="entry name" value="DMAP1_BIND"/>
    <property type="match status" value="1"/>
</dbReference>
<evidence type="ECO:0000256" key="1">
    <source>
        <dbReference type="SAM" id="MobiDB-lite"/>
    </source>
</evidence>
<feature type="domain" description="DMAP1-binding" evidence="2">
    <location>
        <begin position="5"/>
        <end position="118"/>
    </location>
</feature>
<organism evidence="3 4">
    <name type="scientific">Syphacia muris</name>
    <dbReference type="NCBI Taxonomy" id="451379"/>
    <lineage>
        <taxon>Eukaryota</taxon>
        <taxon>Metazoa</taxon>
        <taxon>Ecdysozoa</taxon>
        <taxon>Nematoda</taxon>
        <taxon>Chromadorea</taxon>
        <taxon>Rhabditida</taxon>
        <taxon>Spirurina</taxon>
        <taxon>Oxyuridomorpha</taxon>
        <taxon>Oxyuroidea</taxon>
        <taxon>Oxyuridae</taxon>
        <taxon>Syphacia</taxon>
    </lineage>
</organism>
<evidence type="ECO:0000313" key="4">
    <source>
        <dbReference type="WBParaSite" id="SMUV_0000733601-mRNA-1"/>
    </source>
</evidence>
<dbReference type="Pfam" id="PF06464">
    <property type="entry name" value="DMAP_binding"/>
    <property type="match status" value="1"/>
</dbReference>
<accession>A0A0N5ARI5</accession>
<evidence type="ECO:0000313" key="3">
    <source>
        <dbReference type="Proteomes" id="UP000046393"/>
    </source>
</evidence>
<feature type="region of interest" description="Disordered" evidence="1">
    <location>
        <begin position="110"/>
        <end position="197"/>
    </location>
</feature>
<reference evidence="4" key="1">
    <citation type="submission" date="2017-02" db="UniProtKB">
        <authorList>
            <consortium name="WormBaseParasite"/>
        </authorList>
    </citation>
    <scope>IDENTIFICATION</scope>
</reference>
<dbReference type="InterPro" id="IPR010506">
    <property type="entry name" value="DMAP1-bd"/>
</dbReference>